<keyword evidence="5 9" id="KW-0799">Topoisomerase</keyword>
<dbReference type="EC" id="5.6.2.1" evidence="3"/>
<dbReference type="InterPro" id="IPR011010">
    <property type="entry name" value="DNA_brk_join_enz"/>
</dbReference>
<dbReference type="Gene3D" id="1.10.132.10">
    <property type="match status" value="1"/>
</dbReference>
<comment type="similarity">
    <text evidence="2 9">Belongs to the type IB topoisomerase family.</text>
</comment>
<accession>A0A7R9T3W0</accession>
<dbReference type="FunFam" id="2.170.11.10:FF:000001">
    <property type="entry name" value="DNA topoisomerase I"/>
    <property type="match status" value="1"/>
</dbReference>
<gene>
    <name evidence="13" type="ORF">OLUC0939_LOCUS4890</name>
</gene>
<dbReference type="InterPro" id="IPR051062">
    <property type="entry name" value="Topoisomerase_IB"/>
</dbReference>
<keyword evidence="7 9" id="KW-0413">Isomerase</keyword>
<dbReference type="GO" id="GO:0005730">
    <property type="term" value="C:nucleolus"/>
    <property type="evidence" value="ECO:0007669"/>
    <property type="project" value="TreeGrafter"/>
</dbReference>
<dbReference type="GO" id="GO:0007059">
    <property type="term" value="P:chromosome segregation"/>
    <property type="evidence" value="ECO:0007669"/>
    <property type="project" value="TreeGrafter"/>
</dbReference>
<name>A0A7R9T3W0_9CHLO</name>
<evidence type="ECO:0000256" key="11">
    <source>
        <dbReference type="SAM" id="MobiDB-lite"/>
    </source>
</evidence>
<dbReference type="EMBL" id="HBDX01005686">
    <property type="protein sequence ID" value="CAD8224164.1"/>
    <property type="molecule type" value="Transcribed_RNA"/>
</dbReference>
<feature type="compositionally biased region" description="Basic and acidic residues" evidence="11">
    <location>
        <begin position="166"/>
        <end position="211"/>
    </location>
</feature>
<dbReference type="InterPro" id="IPR014727">
    <property type="entry name" value="TopoI_cat_a/b-sub_euk"/>
</dbReference>
<feature type="active site" description="O-(3'-phospho-DNA)-tyrosine intermediate" evidence="9">
    <location>
        <position position="733"/>
    </location>
</feature>
<dbReference type="Gene3D" id="1.10.10.41">
    <property type="entry name" value="Yeast DNA topoisomerase - domain 1"/>
    <property type="match status" value="1"/>
</dbReference>
<dbReference type="InterPro" id="IPR013500">
    <property type="entry name" value="TopoI_cat_euk"/>
</dbReference>
<evidence type="ECO:0000256" key="10">
    <source>
        <dbReference type="SAM" id="Coils"/>
    </source>
</evidence>
<dbReference type="Pfam" id="PF02919">
    <property type="entry name" value="Topoisom_I_N"/>
    <property type="match status" value="1"/>
</dbReference>
<dbReference type="InterPro" id="IPR013030">
    <property type="entry name" value="DNA_topo_DNA_db_N_dom2"/>
</dbReference>
<dbReference type="PANTHER" id="PTHR10290:SF3">
    <property type="entry name" value="DNA TOPOISOMERASE 1"/>
    <property type="match status" value="1"/>
</dbReference>
<comment type="catalytic activity">
    <reaction evidence="1 9">
        <text>ATP-independent breakage of single-stranded DNA, followed by passage and rejoining.</text>
        <dbReference type="EC" id="5.6.2.1"/>
    </reaction>
</comment>
<evidence type="ECO:0000256" key="9">
    <source>
        <dbReference type="PROSITE-ProRule" id="PRU01382"/>
    </source>
</evidence>
<dbReference type="AlphaFoldDB" id="A0A7R9T3W0"/>
<protein>
    <recommendedName>
        <fullName evidence="4">DNA topoisomerase 1</fullName>
        <ecNumber evidence="3">5.6.2.1</ecNumber>
    </recommendedName>
    <alternativeName>
        <fullName evidence="8">DNA topoisomerase I</fullName>
    </alternativeName>
</protein>
<dbReference type="InterPro" id="IPR001631">
    <property type="entry name" value="TopoI"/>
</dbReference>
<dbReference type="FunFam" id="1.10.10.41:FF:000001">
    <property type="entry name" value="DNA topoisomerase I"/>
    <property type="match status" value="1"/>
</dbReference>
<proteinExistence type="inferred from homology"/>
<feature type="region of interest" description="Disordered" evidence="11">
    <location>
        <begin position="1"/>
        <end position="244"/>
    </location>
</feature>
<dbReference type="GO" id="GO:0005694">
    <property type="term" value="C:chromosome"/>
    <property type="evidence" value="ECO:0007669"/>
    <property type="project" value="InterPro"/>
</dbReference>
<dbReference type="GO" id="GO:0006260">
    <property type="term" value="P:DNA replication"/>
    <property type="evidence" value="ECO:0007669"/>
    <property type="project" value="TreeGrafter"/>
</dbReference>
<dbReference type="Gene3D" id="2.170.11.10">
    <property type="entry name" value="DNA Topoisomerase I, domain 2"/>
    <property type="match status" value="1"/>
</dbReference>
<dbReference type="PROSITE" id="PS52038">
    <property type="entry name" value="TOPO_IB_2"/>
    <property type="match status" value="1"/>
</dbReference>
<evidence type="ECO:0000256" key="8">
    <source>
        <dbReference type="ARBA" id="ARBA00033297"/>
    </source>
</evidence>
<dbReference type="InterPro" id="IPR036202">
    <property type="entry name" value="TopoI_DNA-bd_euk_N_sf"/>
</dbReference>
<dbReference type="InterPro" id="IPR008336">
    <property type="entry name" value="TopoI_DNA-bd_euk"/>
</dbReference>
<evidence type="ECO:0000256" key="4">
    <source>
        <dbReference type="ARBA" id="ARBA00019632"/>
    </source>
</evidence>
<dbReference type="SMART" id="SM00435">
    <property type="entry name" value="TOPEUc"/>
    <property type="match status" value="1"/>
</dbReference>
<evidence type="ECO:0000259" key="12">
    <source>
        <dbReference type="SMART" id="SM00435"/>
    </source>
</evidence>
<dbReference type="InterPro" id="IPR013499">
    <property type="entry name" value="TopoI_euk"/>
</dbReference>
<dbReference type="Gene3D" id="3.90.15.10">
    <property type="entry name" value="Topoisomerase I, Chain A, domain 3"/>
    <property type="match status" value="1"/>
</dbReference>
<dbReference type="Pfam" id="PF01028">
    <property type="entry name" value="Topoisom_I"/>
    <property type="match status" value="1"/>
</dbReference>
<feature type="domain" description="DNA topoisomerase I eukaryotic-type" evidence="12">
    <location>
        <begin position="393"/>
        <end position="747"/>
    </location>
</feature>
<dbReference type="Pfam" id="PF14370">
    <property type="entry name" value="Topo_C_assoc"/>
    <property type="match status" value="1"/>
</dbReference>
<sequence>MAPNVLDSSSDDDETPLAARAPAASADAARARENSDGNATIGDASGDARGTSAGRAIATNGASSSDDDDVPLAQRAVGAANGANGATGASVGAPGRPTAPSRAPATNFFAKTEGATVARPPIVTPKPPIGGGFKMSKRPVAMPAKQSSRLDSSSDEAPIAAGRPDQGLDERRRREEEARARERERKYREEKLKKRLEKAARADRLSDDERRRMLKKQKRMREEKERARSEAPKRPKTNRSETGAKKGAVIMWKTLEHKGVLFPPEYEPHGVPLVYDGQEVKLLPHEEEIAGFFAVMKDSDYATKPVFVKNFMDGFKAALKNGPHAFITDFSKCDFTKMYMHFLAIREKKKEMTSEEKKRIKAQKDIDEEPYTWATIDGRREKVGNFRVEPPGLFRGRGEHPKMGKIKRRVVPEDITINIGKDAKVPEPPAGHSWKAVIHNDTATWLAGWNDVINVKDWKYVQFGATSTVKAESDQKKYEKARSLHKYIEKIRKDYKRNMMSESKEMAQLAVTTYLVDKLALRAGGEKDEDLADTVGVCTLRAGHIKFMDDNVIEFDFLGKDSIQYLQQHKIDEVAYKCLQRFVQGKGPDVDIFDHVDPQKVNAHLQTLMPGLTIKVFRTYNASITLDRLLKDTKKNDTTLQKKATYDAANKEVAILCNHQKGVSKAHDAQMEKLAEKKKDLAKQVAEMKKKTDDKNQKKKLAALKERQSKLAIQMNMKEELKTVSLGTSKINYLDPRITLSWCKRHEVPPNVVFTKALIDKFHWAMDCEMEFSFVQEDAVEVKPAE</sequence>
<feature type="compositionally biased region" description="Basic and acidic residues" evidence="11">
    <location>
        <begin position="220"/>
        <end position="244"/>
    </location>
</feature>
<dbReference type="PANTHER" id="PTHR10290">
    <property type="entry name" value="DNA TOPOISOMERASE I"/>
    <property type="match status" value="1"/>
</dbReference>
<dbReference type="GO" id="GO:0003677">
    <property type="term" value="F:DNA binding"/>
    <property type="evidence" value="ECO:0007669"/>
    <property type="project" value="UniProtKB-UniRule"/>
</dbReference>
<evidence type="ECO:0000256" key="7">
    <source>
        <dbReference type="ARBA" id="ARBA00023235"/>
    </source>
</evidence>
<dbReference type="SUPFAM" id="SSF56741">
    <property type="entry name" value="Eukaryotic DNA topoisomerase I, N-terminal DNA-binding fragment"/>
    <property type="match status" value="1"/>
</dbReference>
<dbReference type="PROSITE" id="PS00176">
    <property type="entry name" value="TOPO_IB_1"/>
    <property type="match status" value="1"/>
</dbReference>
<dbReference type="GO" id="GO:0006265">
    <property type="term" value="P:DNA topological change"/>
    <property type="evidence" value="ECO:0007669"/>
    <property type="project" value="UniProtKB-UniRule"/>
</dbReference>
<feature type="coiled-coil region" evidence="10">
    <location>
        <begin position="664"/>
        <end position="698"/>
    </location>
</feature>
<reference evidence="13" key="1">
    <citation type="submission" date="2021-01" db="EMBL/GenBank/DDBJ databases">
        <authorList>
            <person name="Corre E."/>
            <person name="Pelletier E."/>
            <person name="Niang G."/>
            <person name="Scheremetjew M."/>
            <person name="Finn R."/>
            <person name="Kale V."/>
            <person name="Holt S."/>
            <person name="Cochrane G."/>
            <person name="Meng A."/>
            <person name="Brown T."/>
            <person name="Cohen L."/>
        </authorList>
    </citation>
    <scope>NUCLEOTIDE SEQUENCE</scope>
    <source>
        <strain evidence="13">Clade-A-BCC118000</strain>
    </source>
</reference>
<organism evidence="13">
    <name type="scientific">Ostreococcus sp. 'lucimarinus'</name>
    <dbReference type="NCBI Taxonomy" id="242159"/>
    <lineage>
        <taxon>Eukaryota</taxon>
        <taxon>Viridiplantae</taxon>
        <taxon>Chlorophyta</taxon>
        <taxon>Mamiellophyceae</taxon>
        <taxon>Mamiellales</taxon>
        <taxon>Bathycoccaceae</taxon>
        <taxon>Ostreococcus</taxon>
    </lineage>
</organism>
<keyword evidence="10" id="KW-0175">Coiled coil</keyword>
<dbReference type="GO" id="GO:0003917">
    <property type="term" value="F:DNA topoisomerase type I (single strand cut, ATP-independent) activity"/>
    <property type="evidence" value="ECO:0007669"/>
    <property type="project" value="UniProtKB-UniRule"/>
</dbReference>
<dbReference type="InterPro" id="IPR025834">
    <property type="entry name" value="TopoI_C_dom"/>
</dbReference>
<evidence type="ECO:0000256" key="2">
    <source>
        <dbReference type="ARBA" id="ARBA00006645"/>
    </source>
</evidence>
<dbReference type="InterPro" id="IPR014711">
    <property type="entry name" value="TopoI_cat_a-hlx-sub_euk"/>
</dbReference>
<keyword evidence="6 9" id="KW-0238">DNA-binding</keyword>
<dbReference type="SUPFAM" id="SSF56349">
    <property type="entry name" value="DNA breaking-rejoining enzymes"/>
    <property type="match status" value="1"/>
</dbReference>
<evidence type="ECO:0000256" key="6">
    <source>
        <dbReference type="ARBA" id="ARBA00023125"/>
    </source>
</evidence>
<feature type="compositionally biased region" description="Low complexity" evidence="11">
    <location>
        <begin position="18"/>
        <end position="28"/>
    </location>
</feature>
<feature type="compositionally biased region" description="Low complexity" evidence="11">
    <location>
        <begin position="76"/>
        <end position="93"/>
    </location>
</feature>
<dbReference type="PRINTS" id="PR00416">
    <property type="entry name" value="EUTPISMRASEI"/>
</dbReference>
<evidence type="ECO:0000256" key="1">
    <source>
        <dbReference type="ARBA" id="ARBA00000213"/>
    </source>
</evidence>
<evidence type="ECO:0000313" key="13">
    <source>
        <dbReference type="EMBL" id="CAD8224164.1"/>
    </source>
</evidence>
<dbReference type="InterPro" id="IPR013034">
    <property type="entry name" value="DNA_topo_DNA_db_N_dom1"/>
</dbReference>
<dbReference type="CDD" id="cd00660">
    <property type="entry name" value="Topoisomer_IB_N"/>
    <property type="match status" value="1"/>
</dbReference>
<evidence type="ECO:0000256" key="5">
    <source>
        <dbReference type="ARBA" id="ARBA00023029"/>
    </source>
</evidence>
<dbReference type="InterPro" id="IPR018521">
    <property type="entry name" value="TopoIB_AS"/>
</dbReference>
<evidence type="ECO:0000256" key="3">
    <source>
        <dbReference type="ARBA" id="ARBA00012891"/>
    </source>
</evidence>